<name>A0A3P8KFB6_9TREM</name>
<keyword evidence="2" id="KW-1185">Reference proteome</keyword>
<sequence>MNVVKTRRNHADDWNSCVNRSKRIVKQGKKDGHECMVRNLKHLVIQFILHKNFLKVHLTQMRYKSCLFSCVHFLSFVPQPN</sequence>
<evidence type="ECO:0000313" key="2">
    <source>
        <dbReference type="Proteomes" id="UP000269396"/>
    </source>
</evidence>
<dbReference type="Proteomes" id="UP000269396">
    <property type="component" value="Unassembled WGS sequence"/>
</dbReference>
<gene>
    <name evidence="1" type="ORF">SMTD_LOCUS18569</name>
</gene>
<evidence type="ECO:0000313" key="1">
    <source>
        <dbReference type="EMBL" id="VDP77466.1"/>
    </source>
</evidence>
<dbReference type="EMBL" id="UZAL01040726">
    <property type="protein sequence ID" value="VDP77466.1"/>
    <property type="molecule type" value="Genomic_DNA"/>
</dbReference>
<reference evidence="1 2" key="1">
    <citation type="submission" date="2018-11" db="EMBL/GenBank/DDBJ databases">
        <authorList>
            <consortium name="Pathogen Informatics"/>
        </authorList>
    </citation>
    <scope>NUCLEOTIDE SEQUENCE [LARGE SCALE GENOMIC DNA]</scope>
    <source>
        <strain>Denwood</strain>
        <strain evidence="2">Zambia</strain>
    </source>
</reference>
<accession>A0A3P8KFB6</accession>
<protein>
    <submittedName>
        <fullName evidence="1">Uncharacterized protein</fullName>
    </submittedName>
</protein>
<proteinExistence type="predicted"/>
<organism evidence="1 2">
    <name type="scientific">Schistosoma mattheei</name>
    <dbReference type="NCBI Taxonomy" id="31246"/>
    <lineage>
        <taxon>Eukaryota</taxon>
        <taxon>Metazoa</taxon>
        <taxon>Spiralia</taxon>
        <taxon>Lophotrochozoa</taxon>
        <taxon>Platyhelminthes</taxon>
        <taxon>Trematoda</taxon>
        <taxon>Digenea</taxon>
        <taxon>Strigeidida</taxon>
        <taxon>Schistosomatoidea</taxon>
        <taxon>Schistosomatidae</taxon>
        <taxon>Schistosoma</taxon>
    </lineage>
</organism>
<dbReference type="AlphaFoldDB" id="A0A3P8KFB6"/>